<feature type="non-terminal residue" evidence="11">
    <location>
        <position position="1"/>
    </location>
</feature>
<sequence>LLDQDEVSKVAQADLELGFTPEDVKLMKIQFSSYIKSIGSNAKVRQRVVATAIAYFRRIYTRKSFSEFDPRLVAPTCLYLASKAEESTVQAKLLVFYTKKVRPTFTSLFPSTDNKAYRYDIKDILEMEMRLLEALDYYLVIYHPYRPLVQLLQDGNNTDMTAFTWSLVNDTYRTDLIPMYPPFMIALACIYIASVLKEKDTKAWFEELRVDMNVIKNIAMEILDFYDNYRQIPEERIAAAVSKLLTRM</sequence>
<dbReference type="Proteomes" id="UP000822688">
    <property type="component" value="Chromosome 5"/>
</dbReference>
<reference evidence="11" key="1">
    <citation type="submission" date="2020-06" db="EMBL/GenBank/DDBJ databases">
        <title>WGS assembly of Ceratodon purpureus strain R40.</title>
        <authorList>
            <person name="Carey S.B."/>
            <person name="Jenkins J."/>
            <person name="Shu S."/>
            <person name="Lovell J.T."/>
            <person name="Sreedasyam A."/>
            <person name="Maumus F."/>
            <person name="Tiley G.P."/>
            <person name="Fernandez-Pozo N."/>
            <person name="Barry K."/>
            <person name="Chen C."/>
            <person name="Wang M."/>
            <person name="Lipzen A."/>
            <person name="Daum C."/>
            <person name="Saski C.A."/>
            <person name="Payton A.C."/>
            <person name="Mcbreen J.C."/>
            <person name="Conrad R.E."/>
            <person name="Kollar L.M."/>
            <person name="Olsson S."/>
            <person name="Huttunen S."/>
            <person name="Landis J.B."/>
            <person name="Wickett N.J."/>
            <person name="Johnson M.G."/>
            <person name="Rensing S.A."/>
            <person name="Grimwood J."/>
            <person name="Schmutz J."/>
            <person name="Mcdaniel S.F."/>
        </authorList>
    </citation>
    <scope>NUCLEOTIDE SEQUENCE</scope>
    <source>
        <strain evidence="11">R40</strain>
    </source>
</reference>
<dbReference type="InterPro" id="IPR006671">
    <property type="entry name" value="Cyclin_N"/>
</dbReference>
<comment type="subcellular location">
    <subcellularLocation>
        <location evidence="1">Nucleus</location>
    </subcellularLocation>
</comment>
<accession>A0A8T0HYQ8</accession>
<comment type="similarity">
    <text evidence="2">Belongs to the cyclin family. Cyclin C subfamily.</text>
</comment>
<dbReference type="EMBL" id="CM026425">
    <property type="protein sequence ID" value="KAG0575809.1"/>
    <property type="molecule type" value="Genomic_DNA"/>
</dbReference>
<feature type="domain" description="Cyclin-like" evidence="10">
    <location>
        <begin position="33"/>
        <end position="133"/>
    </location>
</feature>
<dbReference type="CDD" id="cd20572">
    <property type="entry name" value="CYCLIN_AtCycC_rpt2"/>
    <property type="match status" value="1"/>
</dbReference>
<evidence type="ECO:0000256" key="8">
    <source>
        <dbReference type="ARBA" id="ARBA00023242"/>
    </source>
</evidence>
<evidence type="ECO:0000256" key="5">
    <source>
        <dbReference type="ARBA" id="ARBA00023127"/>
    </source>
</evidence>
<dbReference type="InterPro" id="IPR013763">
    <property type="entry name" value="Cyclin-like_dom"/>
</dbReference>
<evidence type="ECO:0000313" key="11">
    <source>
        <dbReference type="EMBL" id="KAG0575809.1"/>
    </source>
</evidence>
<evidence type="ECO:0000256" key="2">
    <source>
        <dbReference type="ARBA" id="ARBA00008638"/>
    </source>
</evidence>
<dbReference type="PIRSF" id="PIRSF028758">
    <property type="entry name" value="Cyclin, C/H/G types"/>
    <property type="match status" value="1"/>
</dbReference>
<name>A0A8T0HYQ8_CERPU</name>
<proteinExistence type="inferred from homology"/>
<evidence type="ECO:0000256" key="3">
    <source>
        <dbReference type="ARBA" id="ARBA00022491"/>
    </source>
</evidence>
<dbReference type="AlphaFoldDB" id="A0A8T0HYQ8"/>
<dbReference type="Gene3D" id="1.10.472.10">
    <property type="entry name" value="Cyclin-like"/>
    <property type="match status" value="2"/>
</dbReference>
<organism evidence="11 12">
    <name type="scientific">Ceratodon purpureus</name>
    <name type="common">Fire moss</name>
    <name type="synonym">Dicranum purpureum</name>
    <dbReference type="NCBI Taxonomy" id="3225"/>
    <lineage>
        <taxon>Eukaryota</taxon>
        <taxon>Viridiplantae</taxon>
        <taxon>Streptophyta</taxon>
        <taxon>Embryophyta</taxon>
        <taxon>Bryophyta</taxon>
        <taxon>Bryophytina</taxon>
        <taxon>Bryopsida</taxon>
        <taxon>Dicranidae</taxon>
        <taxon>Pseudoditrichales</taxon>
        <taxon>Ditrichaceae</taxon>
        <taxon>Ceratodon</taxon>
    </lineage>
</organism>
<keyword evidence="5 9" id="KW-0195">Cyclin</keyword>
<dbReference type="SUPFAM" id="SSF47954">
    <property type="entry name" value="Cyclin-like"/>
    <property type="match status" value="2"/>
</dbReference>
<evidence type="ECO:0000313" key="12">
    <source>
        <dbReference type="Proteomes" id="UP000822688"/>
    </source>
</evidence>
<keyword evidence="7" id="KW-0804">Transcription</keyword>
<evidence type="ECO:0000256" key="6">
    <source>
        <dbReference type="ARBA" id="ARBA00023159"/>
    </source>
</evidence>
<dbReference type="GO" id="GO:0006357">
    <property type="term" value="P:regulation of transcription by RNA polymerase II"/>
    <property type="evidence" value="ECO:0007669"/>
    <property type="project" value="InterPro"/>
</dbReference>
<dbReference type="InterPro" id="IPR043198">
    <property type="entry name" value="Cyclin/Ssn8"/>
</dbReference>
<evidence type="ECO:0000256" key="1">
    <source>
        <dbReference type="ARBA" id="ARBA00004123"/>
    </source>
</evidence>
<feature type="domain" description="Cyclin-like" evidence="10">
    <location>
        <begin position="146"/>
        <end position="224"/>
    </location>
</feature>
<keyword evidence="6" id="KW-0010">Activator</keyword>
<protein>
    <recommendedName>
        <fullName evidence="10">Cyclin-like domain-containing protein</fullName>
    </recommendedName>
</protein>
<dbReference type="GO" id="GO:0016538">
    <property type="term" value="F:cyclin-dependent protein serine/threonine kinase regulator activity"/>
    <property type="evidence" value="ECO:0007669"/>
    <property type="project" value="InterPro"/>
</dbReference>
<dbReference type="SMART" id="SM00385">
    <property type="entry name" value="CYCLIN"/>
    <property type="match status" value="2"/>
</dbReference>
<keyword evidence="4" id="KW-0805">Transcription regulation</keyword>
<evidence type="ECO:0000256" key="9">
    <source>
        <dbReference type="RuleBase" id="RU000383"/>
    </source>
</evidence>
<dbReference type="PANTHER" id="PTHR10026">
    <property type="entry name" value="CYCLIN"/>
    <property type="match status" value="1"/>
</dbReference>
<evidence type="ECO:0000256" key="4">
    <source>
        <dbReference type="ARBA" id="ARBA00023015"/>
    </source>
</evidence>
<keyword evidence="8" id="KW-0539">Nucleus</keyword>
<keyword evidence="12" id="KW-1185">Reference proteome</keyword>
<evidence type="ECO:0000259" key="10">
    <source>
        <dbReference type="SMART" id="SM00385"/>
    </source>
</evidence>
<dbReference type="Pfam" id="PF00134">
    <property type="entry name" value="Cyclin_N"/>
    <property type="match status" value="1"/>
</dbReference>
<comment type="caution">
    <text evidence="11">The sequence shown here is derived from an EMBL/GenBank/DDBJ whole genome shotgun (WGS) entry which is preliminary data.</text>
</comment>
<evidence type="ECO:0000256" key="7">
    <source>
        <dbReference type="ARBA" id="ARBA00023163"/>
    </source>
</evidence>
<keyword evidence="3" id="KW-0678">Repressor</keyword>
<dbReference type="InterPro" id="IPR036915">
    <property type="entry name" value="Cyclin-like_sf"/>
</dbReference>
<dbReference type="FunFam" id="1.10.472.10:FF:000076">
    <property type="entry name" value="RNA polymerase II holoenzyme cyclin-like subunit"/>
    <property type="match status" value="1"/>
</dbReference>
<gene>
    <name evidence="11" type="ORF">KC19_5G032600</name>
</gene>
<dbReference type="GO" id="GO:0005634">
    <property type="term" value="C:nucleus"/>
    <property type="evidence" value="ECO:0007669"/>
    <property type="project" value="UniProtKB-SubCell"/>
</dbReference>